<evidence type="ECO:0000313" key="2">
    <source>
        <dbReference type="EMBL" id="GAG03804.1"/>
    </source>
</evidence>
<feature type="compositionally biased region" description="Polar residues" evidence="1">
    <location>
        <begin position="48"/>
        <end position="57"/>
    </location>
</feature>
<evidence type="ECO:0000256" key="1">
    <source>
        <dbReference type="SAM" id="MobiDB-lite"/>
    </source>
</evidence>
<organism evidence="2">
    <name type="scientific">marine sediment metagenome</name>
    <dbReference type="NCBI Taxonomy" id="412755"/>
    <lineage>
        <taxon>unclassified sequences</taxon>
        <taxon>metagenomes</taxon>
        <taxon>ecological metagenomes</taxon>
    </lineage>
</organism>
<feature type="non-terminal residue" evidence="2">
    <location>
        <position position="1"/>
    </location>
</feature>
<proteinExistence type="predicted"/>
<gene>
    <name evidence="2" type="ORF">S01H1_43982</name>
</gene>
<protein>
    <submittedName>
        <fullName evidence="2">Uncharacterized protein</fullName>
    </submittedName>
</protein>
<feature type="region of interest" description="Disordered" evidence="1">
    <location>
        <begin position="40"/>
        <end position="70"/>
    </location>
</feature>
<name>X0UDE4_9ZZZZ</name>
<dbReference type="EMBL" id="BARS01028039">
    <property type="protein sequence ID" value="GAG03804.1"/>
    <property type="molecule type" value="Genomic_DNA"/>
</dbReference>
<reference evidence="2" key="1">
    <citation type="journal article" date="2014" name="Front. Microbiol.">
        <title>High frequency of phylogenetically diverse reductive dehalogenase-homologous genes in deep subseafloor sedimentary metagenomes.</title>
        <authorList>
            <person name="Kawai M."/>
            <person name="Futagami T."/>
            <person name="Toyoda A."/>
            <person name="Takaki Y."/>
            <person name="Nishi S."/>
            <person name="Hori S."/>
            <person name="Arai W."/>
            <person name="Tsubouchi T."/>
            <person name="Morono Y."/>
            <person name="Uchiyama I."/>
            <person name="Ito T."/>
            <person name="Fujiyama A."/>
            <person name="Inagaki F."/>
            <person name="Takami H."/>
        </authorList>
    </citation>
    <scope>NUCLEOTIDE SEQUENCE</scope>
    <source>
        <strain evidence="2">Expedition CK06-06</strain>
    </source>
</reference>
<comment type="caution">
    <text evidence="2">The sequence shown here is derived from an EMBL/GenBank/DDBJ whole genome shotgun (WGS) entry which is preliminary data.</text>
</comment>
<sequence>EYTNHEQVTRDFLVEPLTEGDTDKYMAEKKDFMQNQIMGMNAKKKPGQPTSSESVPGSKSLGGLLQRSAA</sequence>
<dbReference type="AlphaFoldDB" id="X0UDE4"/>
<accession>X0UDE4</accession>